<feature type="compositionally biased region" description="Acidic residues" evidence="4">
    <location>
        <begin position="122"/>
        <end position="158"/>
    </location>
</feature>
<dbReference type="AlphaFoldDB" id="I2H6S2"/>
<dbReference type="Pfam" id="PF02847">
    <property type="entry name" value="MA3"/>
    <property type="match status" value="1"/>
</dbReference>
<dbReference type="PANTHER" id="PTHR18034">
    <property type="entry name" value="CELL CYCLE CONTROL PROTEIN CWF22-RELATED"/>
    <property type="match status" value="1"/>
</dbReference>
<comment type="similarity">
    <text evidence="2">Belongs to the CWC22 family.</text>
</comment>
<dbReference type="KEGG" id="tbl:TBLA_0G01270"/>
<comment type="subcellular location">
    <subcellularLocation>
        <location evidence="1">Nucleus</location>
        <location evidence="1">Nucleolus</location>
    </subcellularLocation>
</comment>
<dbReference type="SUPFAM" id="SSF48371">
    <property type="entry name" value="ARM repeat"/>
    <property type="match status" value="1"/>
</dbReference>
<dbReference type="InterPro" id="IPR016024">
    <property type="entry name" value="ARM-type_fold"/>
</dbReference>
<dbReference type="EMBL" id="HE806322">
    <property type="protein sequence ID" value="CCH62074.1"/>
    <property type="molecule type" value="Genomic_DNA"/>
</dbReference>
<reference evidence="6 7" key="1">
    <citation type="journal article" date="2011" name="Proc. Natl. Acad. Sci. U.S.A.">
        <title>Evolutionary erosion of yeast sex chromosomes by mating-type switching accidents.</title>
        <authorList>
            <person name="Gordon J.L."/>
            <person name="Armisen D."/>
            <person name="Proux-Wera E."/>
            <person name="Oheigeartaigh S.S."/>
            <person name="Byrne K.P."/>
            <person name="Wolfe K.H."/>
        </authorList>
    </citation>
    <scope>NUCLEOTIDE SEQUENCE [LARGE SCALE GENOMIC DNA]</scope>
    <source>
        <strain evidence="7">ATCC 34711 / CBS 6284 / DSM 70876 / NBRC 10599 / NRRL Y-10934 / UCD 77-7</strain>
    </source>
</reference>
<gene>
    <name evidence="6" type="primary">TBLA0G01270</name>
    <name evidence="6" type="ORF">TBLA_0G01270</name>
</gene>
<feature type="compositionally biased region" description="Basic and acidic residues" evidence="4">
    <location>
        <begin position="378"/>
        <end position="393"/>
    </location>
</feature>
<dbReference type="GO" id="GO:0005730">
    <property type="term" value="C:nucleolus"/>
    <property type="evidence" value="ECO:0007669"/>
    <property type="project" value="UniProtKB-SubCell"/>
</dbReference>
<dbReference type="GO" id="GO:0003723">
    <property type="term" value="F:RNA binding"/>
    <property type="evidence" value="ECO:0007669"/>
    <property type="project" value="InterPro"/>
</dbReference>
<evidence type="ECO:0000256" key="2">
    <source>
        <dbReference type="ARBA" id="ARBA00006856"/>
    </source>
</evidence>
<dbReference type="RefSeq" id="XP_004181593.1">
    <property type="nucleotide sequence ID" value="XM_004181545.1"/>
</dbReference>
<sequence length="1083" mass="123928">MSSNQGINIPGVLLDELKDQDYSKDERFTQYEKRRKSTNLGSRKKRRKIQRLEKKTQQKNRNQAKQVSINNLKKIQSKDLRIELSQENEKKILKKKISTKKKSVRFGGEEIKEIENNKNIDSDEIGSDEIGSDEIGSDANSDDDFDDDFDDDSEDIELDNSMSVEETMSALKALKKSSAVKKDQLSDEDDQLSDEDDQLSDEENSDEELDNSMSVEQTMEALKALKAKKNSKKFQDIKNNEEEQSEEEKSDDELDDDELDDDELDASMSVEQTMDALKALKEKKNSNKLQDEEKIKPKKKKSSKKQIEEEPAIIPMSREDIVAIERDEMDMKYYAKKLGLKKSSKKIHAKNEFDAIGGLLEGLDYFENFGNDDEDYGDFAHDNQKTYQEEKLDSNASGNEDEDDNKDEDELISEDNSSNESNEEVIENPFSSDDELDSDDFDEFNEEDLDSDEWEQLRELEGDKSSKKSTERENPYMAPVENTSYIPPSMRKTPLVENDSQIMQEIKKKVKSALNKLSESNILIIISSLNDLYDSNPRQYVTKAIIDQILEIIVQSNKLLDSFIMVYSAVMYSLWKLKGIEVGASFIQSTVEIFLINFNNQLDITNSEEKLENPSNDQEEHIIIPKQCSNIITLISYCYNFGLISCKLIYNLISELIKTPNEFTTELLLKIVSVSGQLIRGDDPTALKDILSELLTNVKTINNKSPRLKFLLDTLSDLKNNRLKPSILATSNQQLKKIIQGSVKSSGFLEPLQVSLDDIKNVETKGKWWLVGASWRGNMDNAFEEAESQSNNNSTALSDNITLDDSLLDEIPDWMAISKKQRMNTDIRRAIFISIMSANDYMDAFTKLEKLGLKNKQMLEIPKVLLHCLVTDGNSNGYNPYYSLVASKLAEHHSQLQKPFQFLFWDIIKKLEDKMNIESDSEVELDDDSDLNEDERLKKISNQGSFFGSLISEGILKFESFKHVPIMSGLTTEGLLFVQVLLFQFFLAEGKKAEIKGKKNSSGKREYTYKATGLTKHLEGIKLDNKVTILKGLKWFTTKKFKYKPFIKGSPNSKEYIRENRRLDWAVHEFVSQIEASLDIIDI</sequence>
<dbReference type="InterPro" id="IPR050781">
    <property type="entry name" value="CWC22_splicing_factor"/>
</dbReference>
<evidence type="ECO:0000256" key="1">
    <source>
        <dbReference type="ARBA" id="ARBA00004604"/>
    </source>
</evidence>
<dbReference type="GO" id="GO:0042274">
    <property type="term" value="P:ribosomal small subunit biogenesis"/>
    <property type="evidence" value="ECO:0007669"/>
    <property type="project" value="TreeGrafter"/>
</dbReference>
<dbReference type="eggNOG" id="KOG2141">
    <property type="taxonomic scope" value="Eukaryota"/>
</dbReference>
<keyword evidence="7" id="KW-1185">Reference proteome</keyword>
<feature type="compositionally biased region" description="Acidic residues" evidence="4">
    <location>
        <begin position="242"/>
        <end position="265"/>
    </location>
</feature>
<dbReference type="STRING" id="1071380.I2H6S2"/>
<accession>I2H6S2</accession>
<dbReference type="Gene3D" id="1.25.40.180">
    <property type="match status" value="1"/>
</dbReference>
<feature type="compositionally biased region" description="Acidic residues" evidence="4">
    <location>
        <begin position="421"/>
        <end position="454"/>
    </location>
</feature>
<feature type="compositionally biased region" description="Acidic residues" evidence="4">
    <location>
        <begin position="399"/>
        <end position="413"/>
    </location>
</feature>
<evidence type="ECO:0000256" key="4">
    <source>
        <dbReference type="SAM" id="MobiDB-lite"/>
    </source>
</evidence>
<dbReference type="SMART" id="SM00543">
    <property type="entry name" value="MIF4G"/>
    <property type="match status" value="1"/>
</dbReference>
<dbReference type="SMART" id="SM00544">
    <property type="entry name" value="MA3"/>
    <property type="match status" value="1"/>
</dbReference>
<proteinExistence type="inferred from homology"/>
<feature type="region of interest" description="Disordered" evidence="4">
    <location>
        <begin position="371"/>
        <end position="490"/>
    </location>
</feature>
<dbReference type="InParanoid" id="I2H6S2"/>
<feature type="domain" description="MI" evidence="5">
    <location>
        <begin position="826"/>
        <end position="966"/>
    </location>
</feature>
<feature type="compositionally biased region" description="Basic and acidic residues" evidence="4">
    <location>
        <begin position="107"/>
        <end position="121"/>
    </location>
</feature>
<evidence type="ECO:0000259" key="5">
    <source>
        <dbReference type="PROSITE" id="PS51366"/>
    </source>
</evidence>
<feature type="region of interest" description="Disordered" evidence="4">
    <location>
        <begin position="97"/>
        <end position="312"/>
    </location>
</feature>
<organism evidence="6 7">
    <name type="scientific">Henningerozyma blattae (strain ATCC 34711 / CBS 6284 / DSM 70876 / NBRC 10599 / NRRL Y-10934 / UCD 77-7)</name>
    <name type="common">Yeast</name>
    <name type="synonym">Tetrapisispora blattae</name>
    <dbReference type="NCBI Taxonomy" id="1071380"/>
    <lineage>
        <taxon>Eukaryota</taxon>
        <taxon>Fungi</taxon>
        <taxon>Dikarya</taxon>
        <taxon>Ascomycota</taxon>
        <taxon>Saccharomycotina</taxon>
        <taxon>Saccharomycetes</taxon>
        <taxon>Saccharomycetales</taxon>
        <taxon>Saccharomycetaceae</taxon>
        <taxon>Henningerozyma</taxon>
    </lineage>
</organism>
<evidence type="ECO:0000256" key="3">
    <source>
        <dbReference type="ARBA" id="ARBA00023242"/>
    </source>
</evidence>
<dbReference type="OrthoDB" id="361797at2759"/>
<evidence type="ECO:0000313" key="6">
    <source>
        <dbReference type="EMBL" id="CCH62074.1"/>
    </source>
</evidence>
<name>I2H6S2_HENB6</name>
<dbReference type="GeneID" id="14497206"/>
<dbReference type="InterPro" id="IPR003890">
    <property type="entry name" value="MIF4G-like_typ-3"/>
</dbReference>
<evidence type="ECO:0000313" key="7">
    <source>
        <dbReference type="Proteomes" id="UP000002866"/>
    </source>
</evidence>
<feature type="compositionally biased region" description="Basic and acidic residues" evidence="4">
    <location>
        <begin position="278"/>
        <end position="295"/>
    </location>
</feature>
<dbReference type="InterPro" id="IPR003891">
    <property type="entry name" value="Initiation_fac_eIF4g_MI"/>
</dbReference>
<dbReference type="Proteomes" id="UP000002866">
    <property type="component" value="Chromosome 7"/>
</dbReference>
<dbReference type="PROSITE" id="PS51366">
    <property type="entry name" value="MI"/>
    <property type="match status" value="1"/>
</dbReference>
<keyword evidence="3" id="KW-0539">Nucleus</keyword>
<dbReference type="Pfam" id="PF02854">
    <property type="entry name" value="MIF4G"/>
    <property type="match status" value="1"/>
</dbReference>
<feature type="compositionally biased region" description="Acidic residues" evidence="4">
    <location>
        <begin position="186"/>
        <end position="210"/>
    </location>
</feature>
<feature type="region of interest" description="Disordered" evidence="4">
    <location>
        <begin position="25"/>
        <end position="67"/>
    </location>
</feature>
<feature type="compositionally biased region" description="Basic residues" evidence="4">
    <location>
        <begin position="33"/>
        <end position="49"/>
    </location>
</feature>
<dbReference type="OMA" id="MQYYAKK"/>
<dbReference type="HOGENOM" id="CLU_006786_2_0_1"/>
<protein>
    <recommendedName>
        <fullName evidence="5">MI domain-containing protein</fullName>
    </recommendedName>
</protein>
<dbReference type="FunCoup" id="I2H6S2">
    <property type="interactions" value="689"/>
</dbReference>
<feature type="compositionally biased region" description="Basic and acidic residues" evidence="4">
    <location>
        <begin position="455"/>
        <end position="474"/>
    </location>
</feature>
<dbReference type="PANTHER" id="PTHR18034:SF4">
    <property type="entry name" value="NUCLEOLAR MIF4G DOMAIN-CONTAINING PROTEIN 1"/>
    <property type="match status" value="1"/>
</dbReference>